<comment type="caution">
    <text evidence="11">The sequence shown here is derived from an EMBL/GenBank/DDBJ whole genome shotgun (WGS) entry which is preliminary data.</text>
</comment>
<feature type="domain" description="GOLD" evidence="10">
    <location>
        <begin position="30"/>
        <end position="113"/>
    </location>
</feature>
<dbReference type="SUPFAM" id="SSF101576">
    <property type="entry name" value="Supernatant protein factor (SPF), C-terminal domain"/>
    <property type="match status" value="1"/>
</dbReference>
<dbReference type="GO" id="GO:0016020">
    <property type="term" value="C:membrane"/>
    <property type="evidence" value="ECO:0007669"/>
    <property type="project" value="UniProtKB-SubCell"/>
</dbReference>
<dbReference type="AlphaFoldDB" id="A0A8S1HLU1"/>
<gene>
    <name evidence="11" type="ORF">CAUJ_LOCUS13432</name>
</gene>
<dbReference type="EMBL" id="CAJGYM010000096">
    <property type="protein sequence ID" value="CAD6197523.1"/>
    <property type="molecule type" value="Genomic_DNA"/>
</dbReference>
<organism evidence="11 12">
    <name type="scientific">Caenorhabditis auriculariae</name>
    <dbReference type="NCBI Taxonomy" id="2777116"/>
    <lineage>
        <taxon>Eukaryota</taxon>
        <taxon>Metazoa</taxon>
        <taxon>Ecdysozoa</taxon>
        <taxon>Nematoda</taxon>
        <taxon>Chromadorea</taxon>
        <taxon>Rhabditida</taxon>
        <taxon>Rhabditina</taxon>
        <taxon>Rhabditomorpha</taxon>
        <taxon>Rhabditoidea</taxon>
        <taxon>Rhabditidae</taxon>
        <taxon>Peloderinae</taxon>
        <taxon>Caenorhabditis</taxon>
    </lineage>
</organism>
<dbReference type="OrthoDB" id="5976732at2759"/>
<comment type="subcellular location">
    <subcellularLocation>
        <location evidence="7">Endomembrane system</location>
        <topology evidence="7">Single-pass membrane protein</topology>
    </subcellularLocation>
    <subcellularLocation>
        <location evidence="1 8">Membrane</location>
        <topology evidence="1 8">Single-pass type I membrane protein</topology>
    </subcellularLocation>
</comment>
<dbReference type="Proteomes" id="UP000835052">
    <property type="component" value="Unassembled WGS sequence"/>
</dbReference>
<name>A0A8S1HLU1_9PELO</name>
<keyword evidence="12" id="KW-1185">Reference proteome</keyword>
<dbReference type="InterPro" id="IPR015720">
    <property type="entry name" value="Emp24-like"/>
</dbReference>
<dbReference type="GO" id="GO:0012505">
    <property type="term" value="C:endomembrane system"/>
    <property type="evidence" value="ECO:0007669"/>
    <property type="project" value="UniProtKB-SubCell"/>
</dbReference>
<evidence type="ECO:0000256" key="2">
    <source>
        <dbReference type="ARBA" id="ARBA00007104"/>
    </source>
</evidence>
<dbReference type="InterPro" id="IPR009038">
    <property type="entry name" value="GOLD_dom"/>
</dbReference>
<comment type="similarity">
    <text evidence="2 8">Belongs to the EMP24/GP25L family.</text>
</comment>
<dbReference type="SMART" id="SM01190">
    <property type="entry name" value="EMP24_GP25L"/>
    <property type="match status" value="1"/>
</dbReference>
<keyword evidence="6" id="KW-0472">Membrane</keyword>
<keyword evidence="3 8" id="KW-0812">Transmembrane</keyword>
<protein>
    <recommendedName>
        <fullName evidence="10">GOLD domain-containing protein</fullName>
    </recommendedName>
</protein>
<feature type="signal peptide" evidence="9">
    <location>
        <begin position="1"/>
        <end position="16"/>
    </location>
</feature>
<sequence>MKTVIIPLLIVALVKCGEFDFTVEVPAGKFQCFFQPVDISKHKMLEVAYQVIDGGDLNINFMLLHGGSVIKQDAMKTDGGHRIELNQAGDYQVCFDNTFSYQTRKVVFFEIFLFDANGNVDENDLSAMAKTDLDLQRRMNELGITIGDFSCLY</sequence>
<keyword evidence="4 9" id="KW-0732">Signal</keyword>
<evidence type="ECO:0000256" key="3">
    <source>
        <dbReference type="ARBA" id="ARBA00022692"/>
    </source>
</evidence>
<dbReference type="PROSITE" id="PS50866">
    <property type="entry name" value="GOLD"/>
    <property type="match status" value="1"/>
</dbReference>
<proteinExistence type="inferred from homology"/>
<dbReference type="InterPro" id="IPR036598">
    <property type="entry name" value="GOLD_dom_sf"/>
</dbReference>
<evidence type="ECO:0000313" key="11">
    <source>
        <dbReference type="EMBL" id="CAD6197523.1"/>
    </source>
</evidence>
<evidence type="ECO:0000256" key="6">
    <source>
        <dbReference type="ARBA" id="ARBA00023136"/>
    </source>
</evidence>
<accession>A0A8S1HLU1</accession>
<evidence type="ECO:0000256" key="5">
    <source>
        <dbReference type="ARBA" id="ARBA00022989"/>
    </source>
</evidence>
<feature type="chain" id="PRO_5035755468" description="GOLD domain-containing protein" evidence="9">
    <location>
        <begin position="17"/>
        <end position="153"/>
    </location>
</feature>
<evidence type="ECO:0000256" key="7">
    <source>
        <dbReference type="ARBA" id="ARBA00037847"/>
    </source>
</evidence>
<evidence type="ECO:0000256" key="9">
    <source>
        <dbReference type="SAM" id="SignalP"/>
    </source>
</evidence>
<evidence type="ECO:0000259" key="10">
    <source>
        <dbReference type="PROSITE" id="PS50866"/>
    </source>
</evidence>
<reference evidence="11" key="1">
    <citation type="submission" date="2020-10" db="EMBL/GenBank/DDBJ databases">
        <authorList>
            <person name="Kikuchi T."/>
        </authorList>
    </citation>
    <scope>NUCLEOTIDE SEQUENCE</scope>
    <source>
        <strain evidence="11">NKZ352</strain>
    </source>
</reference>
<evidence type="ECO:0000256" key="1">
    <source>
        <dbReference type="ARBA" id="ARBA00004479"/>
    </source>
</evidence>
<evidence type="ECO:0000256" key="8">
    <source>
        <dbReference type="RuleBase" id="RU003827"/>
    </source>
</evidence>
<dbReference type="Pfam" id="PF01105">
    <property type="entry name" value="EMP24_GP25L"/>
    <property type="match status" value="1"/>
</dbReference>
<evidence type="ECO:0000313" key="12">
    <source>
        <dbReference type="Proteomes" id="UP000835052"/>
    </source>
</evidence>
<keyword evidence="5" id="KW-1133">Transmembrane helix</keyword>
<dbReference type="PANTHER" id="PTHR22811">
    <property type="entry name" value="TRANSMEMBRANE EMP24 DOMAIN-CONTAINING PROTEIN"/>
    <property type="match status" value="1"/>
</dbReference>
<evidence type="ECO:0000256" key="4">
    <source>
        <dbReference type="ARBA" id="ARBA00022729"/>
    </source>
</evidence>